<proteinExistence type="predicted"/>
<evidence type="ECO:0000313" key="3">
    <source>
        <dbReference type="Proteomes" id="UP000297626"/>
    </source>
</evidence>
<dbReference type="EMBL" id="SOHN01000005">
    <property type="protein sequence ID" value="TFD90793.1"/>
    <property type="molecule type" value="Genomic_DNA"/>
</dbReference>
<dbReference type="SUPFAM" id="SSF46955">
    <property type="entry name" value="Putative DNA-binding domain"/>
    <property type="match status" value="1"/>
</dbReference>
<organism evidence="2 3">
    <name type="scientific">Cryobacterium serini</name>
    <dbReference type="NCBI Taxonomy" id="1259201"/>
    <lineage>
        <taxon>Bacteria</taxon>
        <taxon>Bacillati</taxon>
        <taxon>Actinomycetota</taxon>
        <taxon>Actinomycetes</taxon>
        <taxon>Micrococcales</taxon>
        <taxon>Microbacteriaceae</taxon>
        <taxon>Cryobacterium</taxon>
    </lineage>
</organism>
<dbReference type="InterPro" id="IPR009061">
    <property type="entry name" value="DNA-bd_dom_put_sf"/>
</dbReference>
<name>A0A4R9BTR1_9MICO</name>
<evidence type="ECO:0000259" key="1">
    <source>
        <dbReference type="Pfam" id="PF12728"/>
    </source>
</evidence>
<dbReference type="GO" id="GO:0003677">
    <property type="term" value="F:DNA binding"/>
    <property type="evidence" value="ECO:0007669"/>
    <property type="project" value="UniProtKB-KW"/>
</dbReference>
<dbReference type="Pfam" id="PF12728">
    <property type="entry name" value="HTH_17"/>
    <property type="match status" value="1"/>
</dbReference>
<reference evidence="2 3" key="1">
    <citation type="submission" date="2019-03" db="EMBL/GenBank/DDBJ databases">
        <title>Genomics of glacier-inhabiting Cryobacterium strains.</title>
        <authorList>
            <person name="Liu Q."/>
            <person name="Xin Y.-H."/>
        </authorList>
    </citation>
    <scope>NUCLEOTIDE SEQUENCE [LARGE SCALE GENOMIC DNA]</scope>
    <source>
        <strain evidence="2 3">Sr54</strain>
    </source>
</reference>
<protein>
    <submittedName>
        <fullName evidence="2">DNA-binding protein</fullName>
    </submittedName>
</protein>
<sequence length="62" mass="7281">MTDDDAQIMTGQQVADLLQVSPRTLKKWRQTRTGPPYRRMGRHVRHLRREVLALFEALAMYA</sequence>
<accession>A0A4R9BTR1</accession>
<dbReference type="AlphaFoldDB" id="A0A4R9BTR1"/>
<keyword evidence="3" id="KW-1185">Reference proteome</keyword>
<dbReference type="InterPro" id="IPR041657">
    <property type="entry name" value="HTH_17"/>
</dbReference>
<feature type="domain" description="Helix-turn-helix" evidence="1">
    <location>
        <begin position="9"/>
        <end position="57"/>
    </location>
</feature>
<dbReference type="Proteomes" id="UP000297626">
    <property type="component" value="Unassembled WGS sequence"/>
</dbReference>
<gene>
    <name evidence="2" type="ORF">E3T51_02150</name>
</gene>
<keyword evidence="2" id="KW-0238">DNA-binding</keyword>
<comment type="caution">
    <text evidence="2">The sequence shown here is derived from an EMBL/GenBank/DDBJ whole genome shotgun (WGS) entry which is preliminary data.</text>
</comment>
<evidence type="ECO:0000313" key="2">
    <source>
        <dbReference type="EMBL" id="TFD90793.1"/>
    </source>
</evidence>